<evidence type="ECO:0000313" key="2">
    <source>
        <dbReference type="Proteomes" id="UP001217754"/>
    </source>
</evidence>
<dbReference type="PANTHER" id="PTHR38797:SF4">
    <property type="entry name" value="NUCLEAR PORE COMPLEX PROTEIN NUP85"/>
    <property type="match status" value="1"/>
</dbReference>
<dbReference type="RefSeq" id="XP_060123064.1">
    <property type="nucleotide sequence ID" value="XM_060267081.1"/>
</dbReference>
<sequence length="212" mass="23706">MDGALNRVLQGEDVNAAAEAVAKATEDPFKFWNQWFDCAAHHADAQDRLIALVQALQKHDVGTIDDQKLWGDLPRLPWSMRESFQLYDNEAKPEQLINISAMFAKCAHAHVANTLMFAVVLFRGVLEEEKEPKDLDARLQALIAWVDGAGKELYNDGKQHGGSSAIAKGGDLWKGAPGFSKERWVFWKERLQSMHTDTSQKLLKAMEATETA</sequence>
<dbReference type="InterPro" id="IPR053204">
    <property type="entry name" value="Oxopyrrolidines_Biosynth-assoc"/>
</dbReference>
<dbReference type="InterPro" id="IPR022085">
    <property type="entry name" value="OpdG"/>
</dbReference>
<dbReference type="EMBL" id="CP119962">
    <property type="protein sequence ID" value="WFD40167.1"/>
    <property type="molecule type" value="Genomic_DNA"/>
</dbReference>
<name>A0AAF0JAT3_9BASI</name>
<accession>A0AAF0JAT3</accession>
<keyword evidence="2" id="KW-1185">Reference proteome</keyword>
<reference evidence="1" key="1">
    <citation type="submission" date="2023-03" db="EMBL/GenBank/DDBJ databases">
        <title>Mating type loci evolution in Malassezia.</title>
        <authorList>
            <person name="Coelho M.A."/>
        </authorList>
    </citation>
    <scope>NUCLEOTIDE SEQUENCE</scope>
    <source>
        <strain evidence="1">CBS 9431</strain>
    </source>
</reference>
<organism evidence="1 2">
    <name type="scientific">Malassezia japonica</name>
    <dbReference type="NCBI Taxonomy" id="223818"/>
    <lineage>
        <taxon>Eukaryota</taxon>
        <taxon>Fungi</taxon>
        <taxon>Dikarya</taxon>
        <taxon>Basidiomycota</taxon>
        <taxon>Ustilaginomycotina</taxon>
        <taxon>Malasseziomycetes</taxon>
        <taxon>Malasseziales</taxon>
        <taxon>Malasseziaceae</taxon>
        <taxon>Malassezia</taxon>
    </lineage>
</organism>
<gene>
    <name evidence="1" type="ORF">MJAP1_003153</name>
</gene>
<evidence type="ECO:0000313" key="1">
    <source>
        <dbReference type="EMBL" id="WFD40167.1"/>
    </source>
</evidence>
<dbReference type="Proteomes" id="UP001217754">
    <property type="component" value="Chromosome 5"/>
</dbReference>
<dbReference type="GeneID" id="85226804"/>
<dbReference type="Pfam" id="PF12311">
    <property type="entry name" value="DUF3632"/>
    <property type="match status" value="1"/>
</dbReference>
<protein>
    <submittedName>
        <fullName evidence="1">Uncharacterized protein</fullName>
    </submittedName>
</protein>
<dbReference type="PANTHER" id="PTHR38797">
    <property type="entry name" value="NUCLEAR PORE COMPLEX PROTEIN NUP85-RELATED"/>
    <property type="match status" value="1"/>
</dbReference>
<dbReference type="AlphaFoldDB" id="A0AAF0JAT3"/>
<proteinExistence type="predicted"/>